<dbReference type="EMBL" id="BARU01033699">
    <property type="protein sequence ID" value="GAH70399.1"/>
    <property type="molecule type" value="Genomic_DNA"/>
</dbReference>
<reference evidence="1" key="1">
    <citation type="journal article" date="2014" name="Front. Microbiol.">
        <title>High frequency of phylogenetically diverse reductive dehalogenase-homologous genes in deep subseafloor sedimentary metagenomes.</title>
        <authorList>
            <person name="Kawai M."/>
            <person name="Futagami T."/>
            <person name="Toyoda A."/>
            <person name="Takaki Y."/>
            <person name="Nishi S."/>
            <person name="Hori S."/>
            <person name="Arai W."/>
            <person name="Tsubouchi T."/>
            <person name="Morono Y."/>
            <person name="Uchiyama I."/>
            <person name="Ito T."/>
            <person name="Fujiyama A."/>
            <person name="Inagaki F."/>
            <person name="Takami H."/>
        </authorList>
    </citation>
    <scope>NUCLEOTIDE SEQUENCE</scope>
    <source>
        <strain evidence="1">Expedition CK06-06</strain>
    </source>
</reference>
<name>X1IWB2_9ZZZZ</name>
<evidence type="ECO:0000313" key="1">
    <source>
        <dbReference type="EMBL" id="GAH70399.1"/>
    </source>
</evidence>
<accession>X1IWB2</accession>
<gene>
    <name evidence="1" type="ORF">S03H2_52984</name>
</gene>
<protein>
    <submittedName>
        <fullName evidence="1">Uncharacterized protein</fullName>
    </submittedName>
</protein>
<feature type="non-terminal residue" evidence="1">
    <location>
        <position position="1"/>
    </location>
</feature>
<comment type="caution">
    <text evidence="1">The sequence shown here is derived from an EMBL/GenBank/DDBJ whole genome shotgun (WGS) entry which is preliminary data.</text>
</comment>
<proteinExistence type="predicted"/>
<organism evidence="1">
    <name type="scientific">marine sediment metagenome</name>
    <dbReference type="NCBI Taxonomy" id="412755"/>
    <lineage>
        <taxon>unclassified sequences</taxon>
        <taxon>metagenomes</taxon>
        <taxon>ecological metagenomes</taxon>
    </lineage>
</organism>
<sequence>YLLGFPASAEMEGRAPTEAFADDFVAANRPATVATYGRIEISPPGEYSVDSHLVERLRSLGYLQQ</sequence>
<dbReference type="AlphaFoldDB" id="X1IWB2"/>